<accession>A0AA42H378</accession>
<dbReference type="AlphaFoldDB" id="A0AA42H378"/>
<name>A0AA42H378_9HYPH</name>
<dbReference type="InterPro" id="IPR006944">
    <property type="entry name" value="Phage/GTA_portal"/>
</dbReference>
<evidence type="ECO:0000313" key="3">
    <source>
        <dbReference type="Proteomes" id="UP001158087"/>
    </source>
</evidence>
<evidence type="ECO:0000313" key="2">
    <source>
        <dbReference type="EMBL" id="MDH0126992.1"/>
    </source>
</evidence>
<reference evidence="2" key="1">
    <citation type="submission" date="2022-09" db="EMBL/GenBank/DDBJ databases">
        <title>Intensive care unit water sources are persistently colonized with multi-drug resistant bacteria and are the site of extensive horizontal gene transfer of antibiotic resistance genes.</title>
        <authorList>
            <person name="Diorio-Toth L."/>
        </authorList>
    </citation>
    <scope>NUCLEOTIDE SEQUENCE</scope>
    <source>
        <strain evidence="2">GD04153</strain>
    </source>
</reference>
<comment type="caution">
    <text evidence="2">The sequence shown here is derived from an EMBL/GenBank/DDBJ whole genome shotgun (WGS) entry which is preliminary data.</text>
</comment>
<feature type="region of interest" description="Disordered" evidence="1">
    <location>
        <begin position="367"/>
        <end position="387"/>
    </location>
</feature>
<dbReference type="EMBL" id="JAODYY010000021">
    <property type="protein sequence ID" value="MDH0126992.1"/>
    <property type="molecule type" value="Genomic_DNA"/>
</dbReference>
<gene>
    <name evidence="2" type="ORF">N7376_23770</name>
</gene>
<evidence type="ECO:0000256" key="1">
    <source>
        <dbReference type="SAM" id="MobiDB-lite"/>
    </source>
</evidence>
<proteinExistence type="predicted"/>
<feature type="compositionally biased region" description="Polar residues" evidence="1">
    <location>
        <begin position="376"/>
        <end position="387"/>
    </location>
</feature>
<organism evidence="2 3">
    <name type="scientific">Brucella intermedia GD04153</name>
    <dbReference type="NCBI Taxonomy" id="2975438"/>
    <lineage>
        <taxon>Bacteria</taxon>
        <taxon>Pseudomonadati</taxon>
        <taxon>Pseudomonadota</taxon>
        <taxon>Alphaproteobacteria</taxon>
        <taxon>Hyphomicrobiales</taxon>
        <taxon>Brucellaceae</taxon>
        <taxon>Brucella/Ochrobactrum group</taxon>
        <taxon>Brucella</taxon>
    </lineage>
</organism>
<dbReference type="Proteomes" id="UP001158087">
    <property type="component" value="Unassembled WGS sequence"/>
</dbReference>
<protein>
    <submittedName>
        <fullName evidence="2">Phage portal protein</fullName>
    </submittedName>
</protein>
<dbReference type="Pfam" id="PF04860">
    <property type="entry name" value="Phage_portal"/>
    <property type="match status" value="1"/>
</dbReference>
<sequence length="387" mass="43492">MKLWPFGKKDYDLNGNRFYQEYIIEREIIATQRYLRVAAALAAGLRISEGVAAMPIITGTKSYDENGRLIRKPTMEGDLYERLTVAPNDYMTPGEFIETLTLHAVFEGVGRAYIDRGYKGKIRRLIPITDGGFQPRKDTETGKVFYSGTITGIGYIENATRKDFIEITSPRWQDTEGLDISTEIRKVLELSLRLEDRQDEDGAKKSISGFITTDQVLSPEAAKKVLDAIKGKLPGTPIFDSGSQYKSIVPTQAEMQLMETRRFLIEEVARAYGIHPIFLAHDAAGQSLTRISDAMDYHVTVTLSPWLRRWEQAIQFSLLRADEFVNLDETQYYRGDLTTKAEYAAKALGNNTGWETQNDVRSRMGMNPVPGGDFIPSSTTKEANNAA</sequence>